<dbReference type="Proteomes" id="UP000494301">
    <property type="component" value="Unassembled WGS sequence"/>
</dbReference>
<dbReference type="RefSeq" id="WP_175223098.1">
    <property type="nucleotide sequence ID" value="NZ_CABWIL020000032.1"/>
</dbReference>
<protein>
    <submittedName>
        <fullName evidence="1">Uncharacterized protein</fullName>
    </submittedName>
</protein>
<proteinExistence type="predicted"/>
<sequence length="95" mass="10978">MIAALIARLRVLLFPAPRLRFFWIGEKSEIFVAHSLKEALDAFAQPDDLKDRAYGEVNRYRTVFYHDEAGEMRVGTLEEIARGCRVPNLLMSQYC</sequence>
<reference evidence="1 2" key="1">
    <citation type="submission" date="2020-04" db="EMBL/GenBank/DDBJ databases">
        <authorList>
            <person name="Depoorter E."/>
        </authorList>
    </citation>
    <scope>NUCLEOTIDE SEQUENCE [LARGE SCALE GENOMIC DNA]</scope>
    <source>
        <strain evidence="1 2">BCC0217</strain>
    </source>
</reference>
<organism evidence="1 2">
    <name type="scientific">Burkholderia aenigmatica</name>
    <dbReference type="NCBI Taxonomy" id="2015348"/>
    <lineage>
        <taxon>Bacteria</taxon>
        <taxon>Pseudomonadati</taxon>
        <taxon>Pseudomonadota</taxon>
        <taxon>Betaproteobacteria</taxon>
        <taxon>Burkholderiales</taxon>
        <taxon>Burkholderiaceae</taxon>
        <taxon>Burkholderia</taxon>
        <taxon>Burkholderia cepacia complex</taxon>
    </lineage>
</organism>
<dbReference type="AlphaFoldDB" id="A0A6J5JKK9"/>
<gene>
    <name evidence="1" type="ORF">BLA3211_06885</name>
</gene>
<name>A0A6J5JKK9_9BURK</name>
<evidence type="ECO:0000313" key="1">
    <source>
        <dbReference type="EMBL" id="CAB3972279.1"/>
    </source>
</evidence>
<evidence type="ECO:0000313" key="2">
    <source>
        <dbReference type="Proteomes" id="UP000494301"/>
    </source>
</evidence>
<accession>A0A6J5JKK9</accession>
<dbReference type="EMBL" id="CABWIL020000032">
    <property type="protein sequence ID" value="CAB3972279.1"/>
    <property type="molecule type" value="Genomic_DNA"/>
</dbReference>